<protein>
    <recommendedName>
        <fullName evidence="2">KIB1-4 beta-propeller domain-containing protein</fullName>
    </recommendedName>
</protein>
<dbReference type="PANTHER" id="PTHR45560">
    <property type="entry name" value="OS04G0163150 PROTEIN-RELATED"/>
    <property type="match status" value="1"/>
</dbReference>
<dbReference type="Proteomes" id="UP001497457">
    <property type="component" value="Chromosome 32b"/>
</dbReference>
<dbReference type="InterPro" id="IPR005174">
    <property type="entry name" value="KIB1-4_b-propeller"/>
</dbReference>
<feature type="region of interest" description="Disordered" evidence="1">
    <location>
        <begin position="1"/>
        <end position="44"/>
    </location>
</feature>
<accession>A0ABC9DBK6</accession>
<organism evidence="3 4">
    <name type="scientific">Urochloa decumbens</name>
    <dbReference type="NCBI Taxonomy" id="240449"/>
    <lineage>
        <taxon>Eukaryota</taxon>
        <taxon>Viridiplantae</taxon>
        <taxon>Streptophyta</taxon>
        <taxon>Embryophyta</taxon>
        <taxon>Tracheophyta</taxon>
        <taxon>Spermatophyta</taxon>
        <taxon>Magnoliopsida</taxon>
        <taxon>Liliopsida</taxon>
        <taxon>Poales</taxon>
        <taxon>Poaceae</taxon>
        <taxon>PACMAD clade</taxon>
        <taxon>Panicoideae</taxon>
        <taxon>Panicodae</taxon>
        <taxon>Paniceae</taxon>
        <taxon>Melinidinae</taxon>
        <taxon>Urochloa</taxon>
    </lineage>
</organism>
<sequence>MAGSRRRQLQRQRQREAAASASAHRDLPPKPTPGGQDRPSTTSIADLPPELLAQIQRRIHLADRLNLALAGYGGGSSWQEAPCLVLPTGESAETAKFISLSAVAAAGGCQVVTARAPDPAMRGHVVLGSSGGWLVTADLQGALRMANPVTGEQANLPGISTGTIPFHEASHGHVVVDMNALTLAAGGRRVAAGSSWRPPFTIANWQMRKWLYRKAVLSSSPRPGSSYAAMLILERHFGAAAFATAGDPAWRLARRHPSDDSDSDGIEDAIFHDGRFHSLSYSGAVEAWDHDAETGEFVSTPVGPRLALPAGGEEDDAHHPRHRKYIAAALDGRLVAVLKDSRAFTVEERGWRSDQQHGPTFEVRVLDGARGRWEEEEAADIGDLALFVGVNASMCVSAREHPGIRAGCVYYAEDELGRASLRLEGERPHGTSSNACPSSMDNDDYELRDLGVYVLKHRRAEKVIKGIGRHCSWPLPAWFTPSVV</sequence>
<dbReference type="Pfam" id="PF03478">
    <property type="entry name" value="Beta-prop_KIB1-4"/>
    <property type="match status" value="1"/>
</dbReference>
<evidence type="ECO:0000313" key="4">
    <source>
        <dbReference type="Proteomes" id="UP001497457"/>
    </source>
</evidence>
<feature type="domain" description="KIB1-4 beta-propeller" evidence="2">
    <location>
        <begin position="110"/>
        <end position="427"/>
    </location>
</feature>
<keyword evidence="4" id="KW-1185">Reference proteome</keyword>
<reference evidence="4" key="1">
    <citation type="submission" date="2024-06" db="EMBL/GenBank/DDBJ databases">
        <authorList>
            <person name="Ryan C."/>
        </authorList>
    </citation>
    <scope>NUCLEOTIDE SEQUENCE [LARGE SCALE GENOMIC DNA]</scope>
</reference>
<evidence type="ECO:0000259" key="2">
    <source>
        <dbReference type="Pfam" id="PF03478"/>
    </source>
</evidence>
<proteinExistence type="predicted"/>
<dbReference type="EMBL" id="OZ075142">
    <property type="protein sequence ID" value="CAL5035689.1"/>
    <property type="molecule type" value="Genomic_DNA"/>
</dbReference>
<reference evidence="3 4" key="2">
    <citation type="submission" date="2024-10" db="EMBL/GenBank/DDBJ databases">
        <authorList>
            <person name="Ryan C."/>
        </authorList>
    </citation>
    <scope>NUCLEOTIDE SEQUENCE [LARGE SCALE GENOMIC DNA]</scope>
</reference>
<evidence type="ECO:0000313" key="3">
    <source>
        <dbReference type="EMBL" id="CAL5035689.1"/>
    </source>
</evidence>
<gene>
    <name evidence="3" type="ORF">URODEC1_LOCUS83609</name>
</gene>
<name>A0ABC9DBK6_9POAL</name>
<feature type="compositionally biased region" description="Basic residues" evidence="1">
    <location>
        <begin position="1"/>
        <end position="12"/>
    </location>
</feature>
<dbReference type="AlphaFoldDB" id="A0ABC9DBK6"/>
<evidence type="ECO:0000256" key="1">
    <source>
        <dbReference type="SAM" id="MobiDB-lite"/>
    </source>
</evidence>